<accession>A3IHA5</accession>
<dbReference type="eggNOG" id="COG0784">
    <property type="taxonomic scope" value="Bacteria"/>
</dbReference>
<sequence length="129" mass="15010">MSNSAILCVDDESVILESLKEQLKRHFGNRYLYEVAENVDEAWEIIEELNNEKINIIIIISDWLMPGTKGDEFLINIHKHFPKIITIMLTGQADQDSIERAKQQANLYACLYKPWTEKKLFEVIDSVLK</sequence>
<keyword evidence="5" id="KW-1185">Reference proteome</keyword>
<dbReference type="PANTHER" id="PTHR44591">
    <property type="entry name" value="STRESS RESPONSE REGULATOR PROTEIN 1"/>
    <property type="match status" value="1"/>
</dbReference>
<dbReference type="PANTHER" id="PTHR44591:SF19">
    <property type="entry name" value="TWO-COMPONENT RESPONSE REGULATOR-RELATED"/>
    <property type="match status" value="1"/>
</dbReference>
<evidence type="ECO:0000256" key="1">
    <source>
        <dbReference type="ARBA" id="ARBA00022553"/>
    </source>
</evidence>
<evidence type="ECO:0000313" key="5">
    <source>
        <dbReference type="Proteomes" id="UP000003781"/>
    </source>
</evidence>
<dbReference type="Gene3D" id="3.40.50.2300">
    <property type="match status" value="1"/>
</dbReference>
<keyword evidence="1 2" id="KW-0597">Phosphoprotein</keyword>
<dbReference type="EMBL" id="AAXW01000001">
    <property type="protein sequence ID" value="EAZ94347.1"/>
    <property type="molecule type" value="Genomic_DNA"/>
</dbReference>
<reference evidence="4 5" key="1">
    <citation type="submission" date="2007-03" db="EMBL/GenBank/DDBJ databases">
        <authorList>
            <person name="Stal L."/>
            <person name="Ferriera S."/>
            <person name="Johnson J."/>
            <person name="Kravitz S."/>
            <person name="Beeson K."/>
            <person name="Sutton G."/>
            <person name="Rogers Y.-H."/>
            <person name="Friedman R."/>
            <person name="Frazier M."/>
            <person name="Venter J.C."/>
        </authorList>
    </citation>
    <scope>NUCLEOTIDE SEQUENCE [LARGE SCALE GENOMIC DNA]</scope>
    <source>
        <strain evidence="4 5">CCY0110</strain>
    </source>
</reference>
<dbReference type="InterPro" id="IPR050595">
    <property type="entry name" value="Bact_response_regulator"/>
</dbReference>
<gene>
    <name evidence="4" type="ORF">CY0110_10742</name>
</gene>
<dbReference type="RefSeq" id="WP_008272688.1">
    <property type="nucleotide sequence ID" value="NZ_AAXW01000001.1"/>
</dbReference>
<organism evidence="4 5">
    <name type="scientific">Crocosphaera chwakensis CCY0110</name>
    <dbReference type="NCBI Taxonomy" id="391612"/>
    <lineage>
        <taxon>Bacteria</taxon>
        <taxon>Bacillati</taxon>
        <taxon>Cyanobacteriota</taxon>
        <taxon>Cyanophyceae</taxon>
        <taxon>Oscillatoriophycideae</taxon>
        <taxon>Chroococcales</taxon>
        <taxon>Aphanothecaceae</taxon>
        <taxon>Crocosphaera</taxon>
        <taxon>Crocosphaera chwakensis</taxon>
    </lineage>
</organism>
<evidence type="ECO:0000256" key="2">
    <source>
        <dbReference type="PROSITE-ProRule" id="PRU00169"/>
    </source>
</evidence>
<dbReference type="GO" id="GO:0000160">
    <property type="term" value="P:phosphorelay signal transduction system"/>
    <property type="evidence" value="ECO:0007669"/>
    <property type="project" value="InterPro"/>
</dbReference>
<evidence type="ECO:0000313" key="4">
    <source>
        <dbReference type="EMBL" id="EAZ94347.1"/>
    </source>
</evidence>
<dbReference type="PROSITE" id="PS50110">
    <property type="entry name" value="RESPONSE_REGULATORY"/>
    <property type="match status" value="1"/>
</dbReference>
<dbReference type="SUPFAM" id="SSF52172">
    <property type="entry name" value="CheY-like"/>
    <property type="match status" value="1"/>
</dbReference>
<dbReference type="OrthoDB" id="109585at2"/>
<comment type="caution">
    <text evidence="4">The sequence shown here is derived from an EMBL/GenBank/DDBJ whole genome shotgun (WGS) entry which is preliminary data.</text>
</comment>
<dbReference type="InterPro" id="IPR001789">
    <property type="entry name" value="Sig_transdc_resp-reg_receiver"/>
</dbReference>
<dbReference type="InterPro" id="IPR011006">
    <property type="entry name" value="CheY-like_superfamily"/>
</dbReference>
<dbReference type="AlphaFoldDB" id="A3IHA5"/>
<name>A3IHA5_9CHRO</name>
<feature type="modified residue" description="4-aspartylphosphate" evidence="2">
    <location>
        <position position="62"/>
    </location>
</feature>
<dbReference type="SMART" id="SM00448">
    <property type="entry name" value="REC"/>
    <property type="match status" value="1"/>
</dbReference>
<dbReference type="Pfam" id="PF00072">
    <property type="entry name" value="Response_reg"/>
    <property type="match status" value="1"/>
</dbReference>
<protein>
    <submittedName>
        <fullName evidence="4">Two-component response regulator</fullName>
    </submittedName>
</protein>
<proteinExistence type="predicted"/>
<feature type="domain" description="Response regulatory" evidence="3">
    <location>
        <begin position="5"/>
        <end position="128"/>
    </location>
</feature>
<evidence type="ECO:0000259" key="3">
    <source>
        <dbReference type="PROSITE" id="PS50110"/>
    </source>
</evidence>
<dbReference type="Proteomes" id="UP000003781">
    <property type="component" value="Unassembled WGS sequence"/>
</dbReference>